<protein>
    <recommendedName>
        <fullName evidence="3">YjjI family glycine radical enzyme</fullName>
    </recommendedName>
</protein>
<evidence type="ECO:0000313" key="1">
    <source>
        <dbReference type="EMBL" id="EEW26566.1"/>
    </source>
</evidence>
<dbReference type="OrthoDB" id="6189458at2"/>
<dbReference type="InterPro" id="IPR016905">
    <property type="entry name" value="Glycyl_radical_YjjI-like"/>
</dbReference>
<accession>C8RX41</accession>
<dbReference type="EMBL" id="ACYY01000002">
    <property type="protein sequence ID" value="EEW26566.1"/>
    <property type="molecule type" value="Genomic_DNA"/>
</dbReference>
<dbReference type="STRING" id="371731.Rsw2DRAFT_0369"/>
<dbReference type="eggNOG" id="COG1328">
    <property type="taxonomic scope" value="Bacteria"/>
</dbReference>
<dbReference type="Pfam" id="PF11230">
    <property type="entry name" value="YjjI-like"/>
    <property type="match status" value="1"/>
</dbReference>
<organism evidence="1 2">
    <name type="scientific">Rhodobacter ferrooxidans</name>
    <dbReference type="NCBI Taxonomy" id="371731"/>
    <lineage>
        <taxon>Bacteria</taxon>
        <taxon>Pseudomonadati</taxon>
        <taxon>Pseudomonadota</taxon>
        <taxon>Alphaproteobacteria</taxon>
        <taxon>Rhodobacterales</taxon>
        <taxon>Rhodobacter group</taxon>
        <taxon>Rhodobacter</taxon>
    </lineage>
</organism>
<evidence type="ECO:0008006" key="3">
    <source>
        <dbReference type="Google" id="ProtNLM"/>
    </source>
</evidence>
<dbReference type="Proteomes" id="UP000010121">
    <property type="component" value="Unassembled WGS sequence"/>
</dbReference>
<dbReference type="NCBIfam" id="TIGR04040">
    <property type="entry name" value="glycyl_YjjI"/>
    <property type="match status" value="1"/>
</dbReference>
<sequence length="511" mass="56096">MPDQLEMLRRITDDPSLSSAQKARALSLAAENMLPYPALDAETAKALDARVICDMFEGHAPYKPRYVLPDYAVVLTKGSDWLELPVPQDLDEALNTLMIAYHHVPSVTGMPVYIGKLDDLLLPFCTGVSDDDIYRKIKLFWRYIDRVLPDAFLHANIGPTDNRVARTILRVDAELKQIAPNLTLLYDPATSGDALLSQATGNIVECSKPHVANHPLHAATFDARGYGIVSCYNALPIAGGASTLTRINLKEVALRARDTRHFFTEVLPHYADLAFRLMRARIDYLFNHSGFFDSFLVTEGWIERDRFTAMYGIFAMAEAVDVLQAKAGQTGRYGHDAAANALGHRISRALSDLVQAQPMENVWRGRAMLHAQAGLSTDTGLTPGVRIPYGTEPDPVAHVQALAPHHAYYPSGISEILTLDETIKANPLAVFQLCKGALASGFREFTANVASNDLVRVTGYMIRLSDVAKHNAQKGSRTNTTGLGAEAAAKTAILQHQPRVMGQEFVAGHRQ</sequence>
<comment type="caution">
    <text evidence="1">The sequence shown here is derived from an EMBL/GenBank/DDBJ whole genome shotgun (WGS) entry which is preliminary data.</text>
</comment>
<dbReference type="SUPFAM" id="SSF51998">
    <property type="entry name" value="PFL-like glycyl radical enzymes"/>
    <property type="match status" value="1"/>
</dbReference>
<dbReference type="PIRSF" id="PIRSF028991">
    <property type="entry name" value="Glycl_rad_HI0521_prd"/>
    <property type="match status" value="1"/>
</dbReference>
<gene>
    <name evidence="1" type="ORF">Rsw2DRAFT_0369</name>
</gene>
<reference evidence="1 2" key="1">
    <citation type="submission" date="2009-08" db="EMBL/GenBank/DDBJ databases">
        <title>The draft genome of Rhodobacter sp. SW2.</title>
        <authorList>
            <consortium name="US DOE Joint Genome Institute (JGI-PGF)"/>
            <person name="Lucas S."/>
            <person name="Copeland A."/>
            <person name="Lapidus A."/>
            <person name="Glavina del Rio T."/>
            <person name="Tice H."/>
            <person name="Bruce D."/>
            <person name="Goodwin L."/>
            <person name="Pitluck S."/>
            <person name="Larimer F."/>
            <person name="Land M.L."/>
            <person name="Hauser L."/>
            <person name="Emerson D."/>
        </authorList>
    </citation>
    <scope>NUCLEOTIDE SEQUENCE [LARGE SCALE GENOMIC DNA]</scope>
    <source>
        <strain evidence="1 2">SW2</strain>
    </source>
</reference>
<dbReference type="AlphaFoldDB" id="C8RX41"/>
<name>C8RX41_9RHOB</name>
<dbReference type="RefSeq" id="WP_008027460.1">
    <property type="nucleotide sequence ID" value="NZ_ACYY01000002.1"/>
</dbReference>
<evidence type="ECO:0000313" key="2">
    <source>
        <dbReference type="Proteomes" id="UP000010121"/>
    </source>
</evidence>
<keyword evidence="2" id="KW-1185">Reference proteome</keyword>
<proteinExistence type="predicted"/>